<comment type="caution">
    <text evidence="1">The sequence shown here is derived from an EMBL/GenBank/DDBJ whole genome shotgun (WGS) entry which is preliminary data.</text>
</comment>
<evidence type="ECO:0000313" key="1">
    <source>
        <dbReference type="EMBL" id="MPM87844.1"/>
    </source>
</evidence>
<reference evidence="1" key="1">
    <citation type="submission" date="2019-08" db="EMBL/GenBank/DDBJ databases">
        <authorList>
            <person name="Kucharzyk K."/>
            <person name="Murdoch R.W."/>
            <person name="Higgins S."/>
            <person name="Loffler F."/>
        </authorList>
    </citation>
    <scope>NUCLEOTIDE SEQUENCE</scope>
</reference>
<dbReference type="EMBL" id="VSSQ01035582">
    <property type="protein sequence ID" value="MPM87844.1"/>
    <property type="molecule type" value="Genomic_DNA"/>
</dbReference>
<sequence length="281" mass="31934">MADRDVTVHRIFNTKDDVPESMKGSGYVRTLHDEIVSLVSYAVGCMFGRYSLDVEGLAYAGGDWDAGKYTSFIPDADNVLPITDDAYFDDDIVARFVEFVRVVYGADTLEQNLDFVARVLGNKGNTSREVIRNYFLKDFYKDHCKTYQKRPIYWLFDSGKTDGFKALIYLHRYDPDTVGRVRVDYLHKQQGFLESAIANCDYILQTSANARDKADATKKKGTLFKQLAETRLYDQALAHIALQRIPLDLDDGVKVNYEKFQGIEVKNEGTKAVKIDLLGKI</sequence>
<accession>A0A645DEH7</accession>
<protein>
    <submittedName>
        <fullName evidence="1">Uncharacterized protein</fullName>
    </submittedName>
</protein>
<proteinExistence type="predicted"/>
<gene>
    <name evidence="1" type="ORF">SDC9_134944</name>
</gene>
<name>A0A645DEH7_9ZZZZ</name>
<dbReference type="AlphaFoldDB" id="A0A645DEH7"/>
<organism evidence="1">
    <name type="scientific">bioreactor metagenome</name>
    <dbReference type="NCBI Taxonomy" id="1076179"/>
    <lineage>
        <taxon>unclassified sequences</taxon>
        <taxon>metagenomes</taxon>
        <taxon>ecological metagenomes</taxon>
    </lineage>
</organism>